<dbReference type="InterPro" id="IPR001647">
    <property type="entry name" value="HTH_TetR"/>
</dbReference>
<accession>A0A7U3UWZ0</accession>
<dbReference type="Pfam" id="PF00440">
    <property type="entry name" value="TetR_N"/>
    <property type="match status" value="1"/>
</dbReference>
<dbReference type="GO" id="GO:0003677">
    <property type="term" value="F:DNA binding"/>
    <property type="evidence" value="ECO:0007669"/>
    <property type="project" value="UniProtKB-UniRule"/>
</dbReference>
<feature type="domain" description="HTH tetR-type" evidence="4">
    <location>
        <begin position="6"/>
        <end position="66"/>
    </location>
</feature>
<feature type="DNA-binding region" description="H-T-H motif" evidence="2">
    <location>
        <begin position="29"/>
        <end position="48"/>
    </location>
</feature>
<dbReference type="InterPro" id="IPR009057">
    <property type="entry name" value="Homeodomain-like_sf"/>
</dbReference>
<evidence type="ECO:0000256" key="1">
    <source>
        <dbReference type="ARBA" id="ARBA00023125"/>
    </source>
</evidence>
<dbReference type="Gene3D" id="1.10.357.10">
    <property type="entry name" value="Tetracycline Repressor, domain 2"/>
    <property type="match status" value="1"/>
</dbReference>
<gene>
    <name evidence="5" type="ORF">RVR_7272</name>
</gene>
<proteinExistence type="predicted"/>
<organism evidence="5 6">
    <name type="scientific">Actinacidiphila reveromycinica</name>
    <dbReference type="NCBI Taxonomy" id="659352"/>
    <lineage>
        <taxon>Bacteria</taxon>
        <taxon>Bacillati</taxon>
        <taxon>Actinomycetota</taxon>
        <taxon>Actinomycetes</taxon>
        <taxon>Kitasatosporales</taxon>
        <taxon>Streptomycetaceae</taxon>
        <taxon>Actinacidiphila</taxon>
    </lineage>
</organism>
<evidence type="ECO:0000259" key="4">
    <source>
        <dbReference type="PROSITE" id="PS50977"/>
    </source>
</evidence>
<dbReference type="EMBL" id="AP018365">
    <property type="protein sequence ID" value="BBB00275.1"/>
    <property type="molecule type" value="Genomic_DNA"/>
</dbReference>
<dbReference type="PROSITE" id="PS50977">
    <property type="entry name" value="HTH_TETR_2"/>
    <property type="match status" value="1"/>
</dbReference>
<dbReference type="KEGG" id="arev:RVR_7272"/>
<sequence>MGRWEPNARERLERAAMELFRERGFEQTTAAQIAGRAGLTERTFFRHYADKREVLFAGAAALEALFVDTLAAVPESAAPIDAVEATLAAVAEEAFAGRREFARRRQAVIVANAELRERELIKLAVISGRLAGELRRRGVEEPEASLAAEAGMAVFKVGFERWVAEDPEAGAGEDGAGEAGAVDSGAVDSGAAERGEPALGAFLAEAMGELKAMAGPRHGAGAGAGAP</sequence>
<evidence type="ECO:0000313" key="6">
    <source>
        <dbReference type="Proteomes" id="UP000595703"/>
    </source>
</evidence>
<evidence type="ECO:0000313" key="5">
    <source>
        <dbReference type="EMBL" id="BBB00275.1"/>
    </source>
</evidence>
<keyword evidence="1 2" id="KW-0238">DNA-binding</keyword>
<dbReference type="AlphaFoldDB" id="A0A7U3UWZ0"/>
<dbReference type="SUPFAM" id="SSF46689">
    <property type="entry name" value="Homeodomain-like"/>
    <property type="match status" value="1"/>
</dbReference>
<protein>
    <submittedName>
        <fullName evidence="5">Putative TetR family transcriptional regulator</fullName>
    </submittedName>
</protein>
<name>A0A7U3UWZ0_9ACTN</name>
<reference evidence="5 6" key="4">
    <citation type="journal article" date="2020" name="Sci. Rep.">
        <title>beta-carboline chemical signals induce reveromycin production through a LuxR family regulator in Streptomyces sp. SN-593.</title>
        <authorList>
            <person name="Panthee S."/>
            <person name="Kito N."/>
            <person name="Hayashi T."/>
            <person name="Shimizu T."/>
            <person name="Ishikawa J."/>
            <person name="Hamamoto H."/>
            <person name="Osada H."/>
            <person name="Takahashi S."/>
        </authorList>
    </citation>
    <scope>NUCLEOTIDE SEQUENCE [LARGE SCALE GENOMIC DNA]</scope>
    <source>
        <strain evidence="5 6">SN-593</strain>
    </source>
</reference>
<dbReference type="PRINTS" id="PR00455">
    <property type="entry name" value="HTHTETR"/>
</dbReference>
<dbReference type="RefSeq" id="WP_202236314.1">
    <property type="nucleotide sequence ID" value="NZ_AP018365.1"/>
</dbReference>
<feature type="region of interest" description="Disordered" evidence="3">
    <location>
        <begin position="168"/>
        <end position="192"/>
    </location>
</feature>
<reference evidence="5 6" key="2">
    <citation type="journal article" date="2011" name="J. Antibiot.">
        <title>Furaquinocins I and J: novel polyketide isoprenoid hybrid compounds from Streptomyces reveromyceticus SN-593.</title>
        <authorList>
            <person name="Panthee S."/>
            <person name="Takahashi S."/>
            <person name="Takagi H."/>
            <person name="Nogawa T."/>
            <person name="Oowada E."/>
            <person name="Uramoto M."/>
            <person name="Osada H."/>
        </authorList>
    </citation>
    <scope>NUCLEOTIDE SEQUENCE [LARGE SCALE GENOMIC DNA]</scope>
    <source>
        <strain evidence="5 6">SN-593</strain>
    </source>
</reference>
<reference evidence="5 6" key="3">
    <citation type="journal article" date="2011" name="Nat. Chem. Biol.">
        <title>Reveromycin A biosynthesis uses RevG and RevJ for stereospecific spiroacetal formation.</title>
        <authorList>
            <person name="Takahashi S."/>
            <person name="Toyoda A."/>
            <person name="Sekiyama Y."/>
            <person name="Takagi H."/>
            <person name="Nogawa T."/>
            <person name="Uramoto M."/>
            <person name="Suzuki R."/>
            <person name="Koshino H."/>
            <person name="Kumano T."/>
            <person name="Panthee S."/>
            <person name="Dairi T."/>
            <person name="Ishikawa J."/>
            <person name="Ikeda H."/>
            <person name="Sakaki Y."/>
            <person name="Osada H."/>
        </authorList>
    </citation>
    <scope>NUCLEOTIDE SEQUENCE [LARGE SCALE GENOMIC DNA]</scope>
    <source>
        <strain evidence="5 6">SN-593</strain>
    </source>
</reference>
<keyword evidence="6" id="KW-1185">Reference proteome</keyword>
<dbReference type="Proteomes" id="UP000595703">
    <property type="component" value="Chromosome"/>
</dbReference>
<reference evidence="5 6" key="1">
    <citation type="journal article" date="2010" name="J. Bacteriol.">
        <title>Biochemical characterization of a novel indole prenyltransferase from Streptomyces sp. SN-593.</title>
        <authorList>
            <person name="Takahashi S."/>
            <person name="Takagi H."/>
            <person name="Toyoda A."/>
            <person name="Uramoto M."/>
            <person name="Nogawa T."/>
            <person name="Ueki M."/>
            <person name="Sakaki Y."/>
            <person name="Osada H."/>
        </authorList>
    </citation>
    <scope>NUCLEOTIDE SEQUENCE [LARGE SCALE GENOMIC DNA]</scope>
    <source>
        <strain evidence="5 6">SN-593</strain>
    </source>
</reference>
<evidence type="ECO:0000256" key="3">
    <source>
        <dbReference type="SAM" id="MobiDB-lite"/>
    </source>
</evidence>
<evidence type="ECO:0000256" key="2">
    <source>
        <dbReference type="PROSITE-ProRule" id="PRU00335"/>
    </source>
</evidence>
<feature type="compositionally biased region" description="Low complexity" evidence="3">
    <location>
        <begin position="179"/>
        <end position="188"/>
    </location>
</feature>